<accession>A0ABY4EQ07</accession>
<gene>
    <name evidence="1" type="ORF">MUN89_08510</name>
</gene>
<dbReference type="EMBL" id="CP095073">
    <property type="protein sequence ID" value="UOQ45948.1"/>
    <property type="molecule type" value="Genomic_DNA"/>
</dbReference>
<proteinExistence type="predicted"/>
<protein>
    <submittedName>
        <fullName evidence="1">Uncharacterized protein</fullName>
    </submittedName>
</protein>
<evidence type="ECO:0000313" key="1">
    <source>
        <dbReference type="EMBL" id="UOQ45948.1"/>
    </source>
</evidence>
<organism evidence="1 2">
    <name type="scientific">Halobacillus salinarum</name>
    <dbReference type="NCBI Taxonomy" id="2932257"/>
    <lineage>
        <taxon>Bacteria</taxon>
        <taxon>Bacillati</taxon>
        <taxon>Bacillota</taxon>
        <taxon>Bacilli</taxon>
        <taxon>Bacillales</taxon>
        <taxon>Bacillaceae</taxon>
        <taxon>Halobacillus</taxon>
    </lineage>
</organism>
<keyword evidence="2" id="KW-1185">Reference proteome</keyword>
<dbReference type="RefSeq" id="WP_244712900.1">
    <property type="nucleotide sequence ID" value="NZ_CP095073.1"/>
</dbReference>
<evidence type="ECO:0000313" key="2">
    <source>
        <dbReference type="Proteomes" id="UP000831787"/>
    </source>
</evidence>
<sequence length="114" mass="13393">MVRWKKLFKGVCVALFLKEVKNLQFYSQLSLKQVEDRLLITADFPKEFRIENQLHEPFLYVTLYVRGGARIKIIDEGTANIYTLTKKEIDPATYKKIIQFAIDHAPQFKNLSKQ</sequence>
<dbReference type="Proteomes" id="UP000831787">
    <property type="component" value="Chromosome"/>
</dbReference>
<name>A0ABY4EQ07_9BACI</name>
<reference evidence="1 2" key="1">
    <citation type="submission" date="2022-04" db="EMBL/GenBank/DDBJ databases">
        <title>Halobacillus sp. isolated from saltern.</title>
        <authorList>
            <person name="Won M."/>
            <person name="Lee C.-M."/>
            <person name="Woen H.-Y."/>
            <person name="Kwon S.-W."/>
        </authorList>
    </citation>
    <scope>NUCLEOTIDE SEQUENCE [LARGE SCALE GENOMIC DNA]</scope>
    <source>
        <strain evidence="1 2">SSBR10-3</strain>
    </source>
</reference>